<dbReference type="Pfam" id="PF02901">
    <property type="entry name" value="PFL-like"/>
    <property type="match status" value="1"/>
</dbReference>
<feature type="domain" description="PFL" evidence="6">
    <location>
        <begin position="8"/>
        <end position="661"/>
    </location>
</feature>
<evidence type="ECO:0000256" key="2">
    <source>
        <dbReference type="ARBA" id="ARBA00023239"/>
    </source>
</evidence>
<evidence type="ECO:0000256" key="1">
    <source>
        <dbReference type="ARBA" id="ARBA00022818"/>
    </source>
</evidence>
<sequence length="790" mass="86821">MVREESLKRINGMKERMITNCPTELLPERALLVTEAYKRYASEPPVLKRAYALKHILENMTLFIDDEELFVGHNSPRPRSPIACPELGARWILSDLDNFATRPADAIGVTEENKRILRECLEGWQDASLDSVTAALVPAEAKEAIAEAMITVGAQGTAHGNIAVNNKKLLEKGLRGIIYEIEAKLASFKPQCAADGNKVAFWRAAKISCEAVIAFARRYSGEALKRAAECPDPARREELYRIAETLKRVPEFPASNFREALQSVWLIYVATQIEADPHAMLLGRFDQYMYPYYKKDIADGRLTDEEAVELLAHIWIKCTAIIKLMDSVTTRTFAGFPLFQNITLGGQGPRGEDACNELTTLIMEAAAIARVPQPSLSFRYHNKVDPDALLKACETVKLGLGYPAVMNDNCIIPKHLIRGATLEEARGYCMNCVESDIEGACDSRSNGGYVNLPKAFLLALNDGADPATGRQVGPHTGKLAGFANFGGLMRAFESQVAYFVELIVRSYDLIDGAHAVHAPEPFTSALLDDCVETGLTRQEGGVRYNFSGIFGVGLASAADAMAAVRRVVFDDKSATPEELLSAIKNDFAGAAKLKKLCEEAPKFGNDDDYADLIARETSHIFCKEVVQYPCMRGGFYIPELHSVSTHVYFGELTGATPDGRPAGTPFSDGASPVGGRDRNGPTAAVRSMSKLDHMEVLQGVLYNQKFSPSVLSAPNSAALLADYVRAWCDLGGHHIQFNIVSSDDLKEAQRRPDDYRDLIVRVAGYSAYFAELNANTQNEIIARTEYEEMN</sequence>
<dbReference type="Gene3D" id="3.20.70.20">
    <property type="match status" value="1"/>
</dbReference>
<name>A0AAW5K5I2_9BACT</name>
<dbReference type="PROSITE" id="PS51554">
    <property type="entry name" value="PFL"/>
    <property type="match status" value="1"/>
</dbReference>
<protein>
    <submittedName>
        <fullName evidence="7">Formate C-acetyltransferase/glycerol dehydratase family glycyl radical enzyme</fullName>
    </submittedName>
</protein>
<dbReference type="InterPro" id="IPR019777">
    <property type="entry name" value="Form_AcTrfase_GR_CS"/>
</dbReference>
<dbReference type="GO" id="GO:0005829">
    <property type="term" value="C:cytosol"/>
    <property type="evidence" value="ECO:0007669"/>
    <property type="project" value="TreeGrafter"/>
</dbReference>
<dbReference type="Pfam" id="PF01228">
    <property type="entry name" value="Gly_radical"/>
    <property type="match status" value="1"/>
</dbReference>
<dbReference type="EMBL" id="JANFYT010000028">
    <property type="protein sequence ID" value="MCQ4815132.1"/>
    <property type="molecule type" value="Genomic_DNA"/>
</dbReference>
<organism evidence="7 8">
    <name type="scientific">Cloacibacillus evryensis</name>
    <dbReference type="NCBI Taxonomy" id="508460"/>
    <lineage>
        <taxon>Bacteria</taxon>
        <taxon>Thermotogati</taxon>
        <taxon>Synergistota</taxon>
        <taxon>Synergistia</taxon>
        <taxon>Synergistales</taxon>
        <taxon>Synergistaceae</taxon>
        <taxon>Cloacibacillus</taxon>
    </lineage>
</organism>
<dbReference type="InterPro" id="IPR010098">
    <property type="entry name" value="PFL2/GDeHydtase_fam"/>
</dbReference>
<evidence type="ECO:0000259" key="5">
    <source>
        <dbReference type="PROSITE" id="PS51149"/>
    </source>
</evidence>
<evidence type="ECO:0000313" key="8">
    <source>
        <dbReference type="Proteomes" id="UP001205919"/>
    </source>
</evidence>
<dbReference type="NCBIfam" id="TIGR01774">
    <property type="entry name" value="PFL2-3"/>
    <property type="match status" value="1"/>
</dbReference>
<feature type="region of interest" description="Disordered" evidence="4">
    <location>
        <begin position="658"/>
        <end position="682"/>
    </location>
</feature>
<dbReference type="PANTHER" id="PTHR43641:SF2">
    <property type="entry name" value="DEHYDRATASE YBIW-RELATED"/>
    <property type="match status" value="1"/>
</dbReference>
<keyword evidence="8" id="KW-1185">Reference proteome</keyword>
<dbReference type="GO" id="GO:0016829">
    <property type="term" value="F:lyase activity"/>
    <property type="evidence" value="ECO:0007669"/>
    <property type="project" value="UniProtKB-KW"/>
</dbReference>
<dbReference type="InterPro" id="IPR051215">
    <property type="entry name" value="GRE"/>
</dbReference>
<evidence type="ECO:0000313" key="7">
    <source>
        <dbReference type="EMBL" id="MCQ4815132.1"/>
    </source>
</evidence>
<dbReference type="Proteomes" id="UP001205919">
    <property type="component" value="Unassembled WGS sequence"/>
</dbReference>
<dbReference type="SUPFAM" id="SSF51998">
    <property type="entry name" value="PFL-like glycyl radical enzymes"/>
    <property type="match status" value="1"/>
</dbReference>
<dbReference type="PROSITE" id="PS00850">
    <property type="entry name" value="GLY_RADICAL_1"/>
    <property type="match status" value="1"/>
</dbReference>
<proteinExistence type="predicted"/>
<gene>
    <name evidence="7" type="ORF">NE630_11890</name>
</gene>
<keyword evidence="1 3" id="KW-0556">Organic radical</keyword>
<reference evidence="7 8" key="1">
    <citation type="submission" date="2022-06" db="EMBL/GenBank/DDBJ databases">
        <title>Isolation of gut microbiota from human fecal samples.</title>
        <authorList>
            <person name="Pamer E.G."/>
            <person name="Barat B."/>
            <person name="Waligurski E."/>
            <person name="Medina S."/>
            <person name="Paddock L."/>
            <person name="Mostad J."/>
        </authorList>
    </citation>
    <scope>NUCLEOTIDE SEQUENCE [LARGE SCALE GENOMIC DNA]</scope>
    <source>
        <strain evidence="7 8">DFI.9.90</strain>
    </source>
</reference>
<feature type="modified residue" description="Glycine radical" evidence="3">
    <location>
        <position position="764"/>
    </location>
</feature>
<dbReference type="AlphaFoldDB" id="A0AAW5K5I2"/>
<dbReference type="InterPro" id="IPR004184">
    <property type="entry name" value="PFL_dom"/>
</dbReference>
<evidence type="ECO:0000256" key="3">
    <source>
        <dbReference type="PROSITE-ProRule" id="PRU00493"/>
    </source>
</evidence>
<dbReference type="PROSITE" id="PS51149">
    <property type="entry name" value="GLY_RADICAL_2"/>
    <property type="match status" value="1"/>
</dbReference>
<comment type="caution">
    <text evidence="7">The sequence shown here is derived from an EMBL/GenBank/DDBJ whole genome shotgun (WGS) entry which is preliminary data.</text>
</comment>
<dbReference type="RefSeq" id="WP_008710758.1">
    <property type="nucleotide sequence ID" value="NZ_CABKQM010000006.1"/>
</dbReference>
<accession>A0AAW5K5I2</accession>
<dbReference type="InterPro" id="IPR001150">
    <property type="entry name" value="Gly_radical"/>
</dbReference>
<evidence type="ECO:0000256" key="4">
    <source>
        <dbReference type="SAM" id="MobiDB-lite"/>
    </source>
</evidence>
<keyword evidence="2" id="KW-0456">Lyase</keyword>
<evidence type="ECO:0000259" key="6">
    <source>
        <dbReference type="PROSITE" id="PS51554"/>
    </source>
</evidence>
<feature type="domain" description="Glycine radical" evidence="5">
    <location>
        <begin position="668"/>
        <end position="789"/>
    </location>
</feature>
<dbReference type="PANTHER" id="PTHR43641">
    <property type="entry name" value="FORMATE ACETYLTRANSFERASE 3-RELATED"/>
    <property type="match status" value="1"/>
</dbReference>